<dbReference type="GO" id="GO:0061504">
    <property type="term" value="P:cyclic threonylcarbamoyladenosine biosynthetic process"/>
    <property type="evidence" value="ECO:0007669"/>
    <property type="project" value="TreeGrafter"/>
</dbReference>
<dbReference type="FunFam" id="3.40.50.720:FF:000096">
    <property type="entry name" value="tRNA cyclic N6-threonylcarbamoyladenosine(37) synthase TcdA"/>
    <property type="match status" value="1"/>
</dbReference>
<organism evidence="12 13">
    <name type="scientific">Aeromonas veronii AMC34</name>
    <dbReference type="NCBI Taxonomy" id="1073383"/>
    <lineage>
        <taxon>Bacteria</taxon>
        <taxon>Pseudomonadati</taxon>
        <taxon>Pseudomonadota</taxon>
        <taxon>Gammaproteobacteria</taxon>
        <taxon>Aeromonadales</taxon>
        <taxon>Aeromonadaceae</taxon>
        <taxon>Aeromonas</taxon>
    </lineage>
</organism>
<feature type="non-terminal residue" evidence="12">
    <location>
        <position position="1"/>
    </location>
</feature>
<name>K1ITL2_AERVE</name>
<evidence type="ECO:0000313" key="12">
    <source>
        <dbReference type="EMBL" id="EKB22450.1"/>
    </source>
</evidence>
<evidence type="ECO:0000256" key="9">
    <source>
        <dbReference type="ARBA" id="ARBA00074884"/>
    </source>
</evidence>
<accession>K1ITL2</accession>
<comment type="subcellular location">
    <subcellularLocation>
        <location evidence="1">Membrane</location>
        <topology evidence="1">Single-pass membrane protein</topology>
    </subcellularLocation>
</comment>
<dbReference type="AlphaFoldDB" id="K1ITL2"/>
<dbReference type="InterPro" id="IPR035985">
    <property type="entry name" value="Ubiquitin-activating_enz"/>
</dbReference>
<dbReference type="InterPro" id="IPR000594">
    <property type="entry name" value="ThiF_NAD_FAD-bd"/>
</dbReference>
<evidence type="ECO:0000256" key="8">
    <source>
        <dbReference type="ARBA" id="ARBA00023136"/>
    </source>
</evidence>
<proteinExistence type="inferred from homology"/>
<dbReference type="HOGENOM" id="CLU_013325_4_0_6"/>
<keyword evidence="7" id="KW-1133">Transmembrane helix</keyword>
<comment type="similarity">
    <text evidence="2">Belongs to the HesA/MoeB/ThiF family.</text>
</comment>
<evidence type="ECO:0000256" key="2">
    <source>
        <dbReference type="ARBA" id="ARBA00009919"/>
    </source>
</evidence>
<gene>
    <name evidence="12" type="ORF">HMPREF1168_00950</name>
</gene>
<protein>
    <recommendedName>
        <fullName evidence="9">tRNA threonylcarbamoyladenosine dehydratase</fullName>
    </recommendedName>
    <alternativeName>
        <fullName evidence="10">t(6)A37 dehydratase</fullName>
    </alternativeName>
</protein>
<keyword evidence="6" id="KW-0067">ATP-binding</keyword>
<feature type="domain" description="THIF-type NAD/FAD binding fold" evidence="11">
    <location>
        <begin position="78"/>
        <end position="323"/>
    </location>
</feature>
<evidence type="ECO:0000256" key="5">
    <source>
        <dbReference type="ARBA" id="ARBA00022741"/>
    </source>
</evidence>
<evidence type="ECO:0000259" key="11">
    <source>
        <dbReference type="Pfam" id="PF00899"/>
    </source>
</evidence>
<dbReference type="GO" id="GO:0008641">
    <property type="term" value="F:ubiquitin-like modifier activating enzyme activity"/>
    <property type="evidence" value="ECO:0007669"/>
    <property type="project" value="InterPro"/>
</dbReference>
<dbReference type="InterPro" id="IPR045886">
    <property type="entry name" value="ThiF/MoeB/HesA"/>
</dbReference>
<evidence type="ECO:0000256" key="4">
    <source>
        <dbReference type="ARBA" id="ARBA00022692"/>
    </source>
</evidence>
<evidence type="ECO:0000313" key="13">
    <source>
        <dbReference type="Proteomes" id="UP000006087"/>
    </source>
</evidence>
<dbReference type="PANTHER" id="PTHR43267:SF1">
    <property type="entry name" value="TRNA THREONYLCARBAMOYLADENOSINE DEHYDRATASE"/>
    <property type="match status" value="1"/>
</dbReference>
<keyword evidence="8" id="KW-0472">Membrane</keyword>
<keyword evidence="3" id="KW-0436">Ligase</keyword>
<dbReference type="PATRIC" id="fig|1073383.3.peg.962"/>
<dbReference type="Gene3D" id="3.40.50.720">
    <property type="entry name" value="NAD(P)-binding Rossmann-like Domain"/>
    <property type="match status" value="1"/>
</dbReference>
<keyword evidence="4" id="KW-0812">Transmembrane</keyword>
<sequence length="341" mass="36572">QFKNPAHRAGFFIGWNSENRLIIDLYSLFYAIVSVCPSRFSPVLPSLLAVVAVIMAALKQGGGMKAEYLQRFGGIARLYGQNALRSFSQAKVCVVGIGGVGSWAAEALARAGINQITLIDMDDICITNTNRQIHAMQGTVGRLKTEVMAERIRAINPDCKVIEVDDFVTADNLAEHIKREFDYVVDAIDSVKAKVALIAFCKRNKIPVIVAGGAGGQMDPTQITVADLAKTIQDPLAAKVRSDLRRLHNFSKNPARKFGVECVFSTEQLSYPDGNGGTCQAKAASDGTMKMDCASGFGAVTPVTATFGLVAASRVLKKIAERGARAEKEAENEEVGSIGEA</sequence>
<reference evidence="12 13" key="1">
    <citation type="submission" date="2012-06" db="EMBL/GenBank/DDBJ databases">
        <title>The Genome Sequence of Aeromonas veronii AMC34.</title>
        <authorList>
            <consortium name="The Broad Institute Genome Sequencing Platform"/>
            <person name="Earl A."/>
            <person name="Ward D."/>
            <person name="Feldgarden M."/>
            <person name="Gevers D."/>
            <person name="Graf J."/>
            <person name="Tomasi A."/>
            <person name="Horneman A."/>
            <person name="Walker B."/>
            <person name="Young S.K."/>
            <person name="Zeng Q."/>
            <person name="Gargeya S."/>
            <person name="Fitzgerald M."/>
            <person name="Haas B."/>
            <person name="Abouelleil A."/>
            <person name="Alvarado L."/>
            <person name="Arachchi H.M."/>
            <person name="Berlin A.M."/>
            <person name="Chapman S.B."/>
            <person name="Goldberg J."/>
            <person name="Griggs A."/>
            <person name="Gujja S."/>
            <person name="Hansen M."/>
            <person name="Howarth C."/>
            <person name="Imamovic A."/>
            <person name="Larimer J."/>
            <person name="McCowan C."/>
            <person name="Montmayeur A."/>
            <person name="Murphy C."/>
            <person name="Neiman D."/>
            <person name="Pearson M."/>
            <person name="Priest M."/>
            <person name="Roberts A."/>
            <person name="Saif S."/>
            <person name="Shea T."/>
            <person name="Sisk P."/>
            <person name="Sykes S."/>
            <person name="Wortman J."/>
            <person name="Nusbaum C."/>
            <person name="Birren B."/>
        </authorList>
    </citation>
    <scope>NUCLEOTIDE SEQUENCE [LARGE SCALE GENOMIC DNA]</scope>
    <source>
        <strain evidence="12 13">AMC34</strain>
    </source>
</reference>
<dbReference type="GO" id="GO:0005524">
    <property type="term" value="F:ATP binding"/>
    <property type="evidence" value="ECO:0007669"/>
    <property type="project" value="UniProtKB-KW"/>
</dbReference>
<evidence type="ECO:0000256" key="6">
    <source>
        <dbReference type="ARBA" id="ARBA00022840"/>
    </source>
</evidence>
<keyword evidence="5" id="KW-0547">Nucleotide-binding</keyword>
<dbReference type="NCBIfam" id="NF011696">
    <property type="entry name" value="PRK15116.1"/>
    <property type="match status" value="1"/>
</dbReference>
<dbReference type="GO" id="GO:0016020">
    <property type="term" value="C:membrane"/>
    <property type="evidence" value="ECO:0007669"/>
    <property type="project" value="UniProtKB-SubCell"/>
</dbReference>
<dbReference type="SUPFAM" id="SSF69572">
    <property type="entry name" value="Activating enzymes of the ubiquitin-like proteins"/>
    <property type="match status" value="1"/>
</dbReference>
<evidence type="ECO:0000256" key="7">
    <source>
        <dbReference type="ARBA" id="ARBA00022989"/>
    </source>
</evidence>
<dbReference type="Pfam" id="PF00899">
    <property type="entry name" value="ThiF"/>
    <property type="match status" value="1"/>
</dbReference>
<evidence type="ECO:0000256" key="1">
    <source>
        <dbReference type="ARBA" id="ARBA00004167"/>
    </source>
</evidence>
<dbReference type="CDD" id="cd00755">
    <property type="entry name" value="YgdL_like"/>
    <property type="match status" value="1"/>
</dbReference>
<dbReference type="PANTHER" id="PTHR43267">
    <property type="entry name" value="TRNA THREONYLCARBAMOYLADENOSINE DEHYDRATASE"/>
    <property type="match status" value="1"/>
</dbReference>
<dbReference type="Proteomes" id="UP000006087">
    <property type="component" value="Unassembled WGS sequence"/>
</dbReference>
<evidence type="ECO:0000256" key="10">
    <source>
        <dbReference type="ARBA" id="ARBA00083375"/>
    </source>
</evidence>
<dbReference type="EMBL" id="AGWU01000010">
    <property type="protein sequence ID" value="EKB22450.1"/>
    <property type="molecule type" value="Genomic_DNA"/>
</dbReference>
<evidence type="ECO:0000256" key="3">
    <source>
        <dbReference type="ARBA" id="ARBA00022598"/>
    </source>
</evidence>
<dbReference type="GO" id="GO:0061503">
    <property type="term" value="F:tRNA threonylcarbamoyladenosine dehydratase"/>
    <property type="evidence" value="ECO:0007669"/>
    <property type="project" value="TreeGrafter"/>
</dbReference>
<comment type="caution">
    <text evidence="12">The sequence shown here is derived from an EMBL/GenBank/DDBJ whole genome shotgun (WGS) entry which is preliminary data.</text>
</comment>